<evidence type="ECO:0000256" key="1">
    <source>
        <dbReference type="ARBA" id="ARBA00010599"/>
    </source>
</evidence>
<feature type="transmembrane region" description="Helical" evidence="11">
    <location>
        <begin position="357"/>
        <end position="382"/>
    </location>
</feature>
<comment type="subcellular location">
    <subcellularLocation>
        <location evidence="9">Lysosome membrane</location>
        <topology evidence="9">Single-pass type I membrane protein</topology>
        <orientation evidence="9">Lumenal side</orientation>
    </subcellularLocation>
</comment>
<sequence length="397" mass="43004">MAKSWMHALLLLLLCVPLTLSSGPGTEPRHRNISISLNPGHHDPPGGDLLYVRSVGPNDTLHILFCSQGAPTLLLIHSNSTEATVKVEWDDFLSGNSSGSVNVVPEGSVVYSGSLVFSRVWEYDDVNDTADPGSDLFPPYELQDVTWSRFNLSTLSALLCGVYKDSNGTFCVQLSVFENWGRSELWPRLLHNPDSTQLAFWLDGLTPRSAHSRFLLELTAVGGAPLETVQTVRSIDDEFTPSIFTVSQWLSNSSVPDRASGSSPGFVQWKPVAYRKPSATLEVATPVRHQLPRQQDPVSAANTSKLIFGFYGNDTSTSGINISFGLSGEPLYGSTSYLSWTLLVGVGDPPLDSFSALVWSILAVGLGTPLLLLLLGGVWVCVRKLSAPTPTAYEPIN</sequence>
<evidence type="ECO:0000256" key="5">
    <source>
        <dbReference type="ARBA" id="ARBA00023136"/>
    </source>
</evidence>
<organism evidence="13 14">
    <name type="scientific">Neogobius melanostomus</name>
    <name type="common">round goby</name>
    <dbReference type="NCBI Taxonomy" id="47308"/>
    <lineage>
        <taxon>Eukaryota</taxon>
        <taxon>Metazoa</taxon>
        <taxon>Chordata</taxon>
        <taxon>Craniata</taxon>
        <taxon>Vertebrata</taxon>
        <taxon>Euteleostomi</taxon>
        <taxon>Actinopterygii</taxon>
        <taxon>Neopterygii</taxon>
        <taxon>Teleostei</taxon>
        <taxon>Neoteleostei</taxon>
        <taxon>Acanthomorphata</taxon>
        <taxon>Gobiaria</taxon>
        <taxon>Gobiiformes</taxon>
        <taxon>Gobioidei</taxon>
        <taxon>Gobiidae</taxon>
        <taxon>Benthophilinae</taxon>
        <taxon>Neogobiini</taxon>
        <taxon>Neogobius</taxon>
    </lineage>
</organism>
<evidence type="ECO:0000256" key="4">
    <source>
        <dbReference type="ARBA" id="ARBA00022989"/>
    </source>
</evidence>
<keyword evidence="4 11" id="KW-1133">Transmembrane helix</keyword>
<dbReference type="AlphaFoldDB" id="A0A8C6WUN2"/>
<keyword evidence="3 12" id="KW-0732">Signal</keyword>
<evidence type="ECO:0000256" key="6">
    <source>
        <dbReference type="ARBA" id="ARBA00023180"/>
    </source>
</evidence>
<reference evidence="13" key="2">
    <citation type="submission" date="2025-09" db="UniProtKB">
        <authorList>
            <consortium name="Ensembl"/>
        </authorList>
    </citation>
    <scope>IDENTIFICATION</scope>
</reference>
<evidence type="ECO:0000256" key="12">
    <source>
        <dbReference type="SAM" id="SignalP"/>
    </source>
</evidence>
<evidence type="ECO:0000256" key="8">
    <source>
        <dbReference type="ARBA" id="ARBA00024176"/>
    </source>
</evidence>
<keyword evidence="7" id="KW-0458">Lysosome</keyword>
<comment type="similarity">
    <text evidence="1">Belongs to the GLMP family.</text>
</comment>
<evidence type="ECO:0000256" key="11">
    <source>
        <dbReference type="SAM" id="Phobius"/>
    </source>
</evidence>
<keyword evidence="2 11" id="KW-0812">Transmembrane</keyword>
<comment type="function">
    <text evidence="8">Required to protect lysosomal transporter MFSD1 from lysosomal proteolysis and for MFSD1 lysosomal localization.</text>
</comment>
<dbReference type="PANTHER" id="PTHR31981">
    <property type="entry name" value="GLYCOSYLATED LYSOSOMAL MEMBRANE PROTEIN"/>
    <property type="match status" value="1"/>
</dbReference>
<keyword evidence="6" id="KW-0325">Glycoprotein</keyword>
<dbReference type="PANTHER" id="PTHR31981:SF1">
    <property type="entry name" value="GLYCOSYLATED LYSOSOMAL MEMBRANE PROTEIN"/>
    <property type="match status" value="1"/>
</dbReference>
<feature type="chain" id="PRO_5034666307" evidence="12">
    <location>
        <begin position="22"/>
        <end position="397"/>
    </location>
</feature>
<name>A0A8C6WUN2_9GOBI</name>
<evidence type="ECO:0000256" key="10">
    <source>
        <dbReference type="ARBA" id="ARBA00044960"/>
    </source>
</evidence>
<proteinExistence type="inferred from homology"/>
<comment type="subunit">
    <text evidence="10">Interacts (via lumenal domain) with lysosomal protein MFSD1; the interaction starts while both proteins are still in the endoplasmic reticulum and is required for stabilization of MFSD1 in lysosomes but has no direct effect on its targeting to lysosomes or transporter activity.</text>
</comment>
<dbReference type="InterPro" id="IPR029382">
    <property type="entry name" value="NCU-G1"/>
</dbReference>
<feature type="signal peptide" evidence="12">
    <location>
        <begin position="1"/>
        <end position="21"/>
    </location>
</feature>
<evidence type="ECO:0000313" key="13">
    <source>
        <dbReference type="Ensembl" id="ENSNMLP00000032872.1"/>
    </source>
</evidence>
<evidence type="ECO:0000256" key="7">
    <source>
        <dbReference type="ARBA" id="ARBA00023228"/>
    </source>
</evidence>
<keyword evidence="14" id="KW-1185">Reference proteome</keyword>
<evidence type="ECO:0000256" key="9">
    <source>
        <dbReference type="ARBA" id="ARBA00024189"/>
    </source>
</evidence>
<reference evidence="13" key="1">
    <citation type="submission" date="2025-08" db="UniProtKB">
        <authorList>
            <consortium name="Ensembl"/>
        </authorList>
    </citation>
    <scope>IDENTIFICATION</scope>
</reference>
<protein>
    <submittedName>
        <fullName evidence="13">Glycosylated lysosomal membrane protein</fullName>
    </submittedName>
</protein>
<evidence type="ECO:0000313" key="14">
    <source>
        <dbReference type="Proteomes" id="UP000694523"/>
    </source>
</evidence>
<evidence type="ECO:0000256" key="3">
    <source>
        <dbReference type="ARBA" id="ARBA00022729"/>
    </source>
</evidence>
<dbReference type="GO" id="GO:0005765">
    <property type="term" value="C:lysosomal membrane"/>
    <property type="evidence" value="ECO:0007669"/>
    <property type="project" value="UniProtKB-SubCell"/>
</dbReference>
<dbReference type="Pfam" id="PF15065">
    <property type="entry name" value="NCU-G1"/>
    <property type="match status" value="1"/>
</dbReference>
<accession>A0A8C6WUN2</accession>
<keyword evidence="5 11" id="KW-0472">Membrane</keyword>
<dbReference type="Proteomes" id="UP000694523">
    <property type="component" value="Unplaced"/>
</dbReference>
<dbReference type="Ensembl" id="ENSNMLT00000036590.1">
    <property type="protein sequence ID" value="ENSNMLP00000032872.1"/>
    <property type="gene ID" value="ENSNMLG00000020504.1"/>
</dbReference>
<evidence type="ECO:0000256" key="2">
    <source>
        <dbReference type="ARBA" id="ARBA00022692"/>
    </source>
</evidence>